<protein>
    <submittedName>
        <fullName evidence="1">Uncharacterized protein</fullName>
    </submittedName>
</protein>
<proteinExistence type="predicted"/>
<keyword evidence="2" id="KW-1185">Reference proteome</keyword>
<dbReference type="AlphaFoldDB" id="A0A9P7FY23"/>
<reference evidence="1" key="1">
    <citation type="submission" date="2020-07" db="EMBL/GenBank/DDBJ databases">
        <authorList>
            <person name="Nieuwenhuis M."/>
            <person name="Van De Peppel L.J.J."/>
        </authorList>
    </citation>
    <scope>NUCLEOTIDE SEQUENCE</scope>
    <source>
        <strain evidence="1">AP01</strain>
        <tissue evidence="1">Mycelium</tissue>
    </source>
</reference>
<name>A0A9P7FY23_9AGAR</name>
<dbReference type="Proteomes" id="UP000775547">
    <property type="component" value="Unassembled WGS sequence"/>
</dbReference>
<reference evidence="1" key="2">
    <citation type="submission" date="2021-10" db="EMBL/GenBank/DDBJ databases">
        <title>Phylogenomics reveals ancestral predisposition of the termite-cultivated fungus Termitomyces towards a domesticated lifestyle.</title>
        <authorList>
            <person name="Auxier B."/>
            <person name="Grum-Grzhimaylo A."/>
            <person name="Cardenas M.E."/>
            <person name="Lodge J.D."/>
            <person name="Laessoe T."/>
            <person name="Pedersen O."/>
            <person name="Smith M.E."/>
            <person name="Kuyper T.W."/>
            <person name="Franco-Molano E.A."/>
            <person name="Baroni T.J."/>
            <person name="Aanen D.K."/>
        </authorList>
    </citation>
    <scope>NUCLEOTIDE SEQUENCE</scope>
    <source>
        <strain evidence="1">AP01</strain>
        <tissue evidence="1">Mycelium</tissue>
    </source>
</reference>
<sequence length="51" mass="5879">MAALFVGPMPVDQFLREFVSPTAEEAPPLPLDHFDKMPKNVKKEKDMYQPF</sequence>
<feature type="non-terminal residue" evidence="1">
    <location>
        <position position="51"/>
    </location>
</feature>
<accession>A0A9P7FY23</accession>
<comment type="caution">
    <text evidence="1">The sequence shown here is derived from an EMBL/GenBank/DDBJ whole genome shotgun (WGS) entry which is preliminary data.</text>
</comment>
<gene>
    <name evidence="1" type="ORF">DXG03_008846</name>
</gene>
<evidence type="ECO:0000313" key="1">
    <source>
        <dbReference type="EMBL" id="KAG5640389.1"/>
    </source>
</evidence>
<dbReference type="EMBL" id="JABCKV010000784">
    <property type="protein sequence ID" value="KAG5640389.1"/>
    <property type="molecule type" value="Genomic_DNA"/>
</dbReference>
<evidence type="ECO:0000313" key="2">
    <source>
        <dbReference type="Proteomes" id="UP000775547"/>
    </source>
</evidence>
<dbReference type="OrthoDB" id="2687493at2759"/>
<organism evidence="1 2">
    <name type="scientific">Asterophora parasitica</name>
    <dbReference type="NCBI Taxonomy" id="117018"/>
    <lineage>
        <taxon>Eukaryota</taxon>
        <taxon>Fungi</taxon>
        <taxon>Dikarya</taxon>
        <taxon>Basidiomycota</taxon>
        <taxon>Agaricomycotina</taxon>
        <taxon>Agaricomycetes</taxon>
        <taxon>Agaricomycetidae</taxon>
        <taxon>Agaricales</taxon>
        <taxon>Tricholomatineae</taxon>
        <taxon>Lyophyllaceae</taxon>
        <taxon>Asterophora</taxon>
    </lineage>
</organism>